<dbReference type="PANTHER" id="PTHR30273">
    <property type="entry name" value="PERIPLASMIC SIGNAL SENSOR AND SIGMA FACTOR ACTIVATOR FECR-RELATED"/>
    <property type="match status" value="1"/>
</dbReference>
<dbReference type="GO" id="GO:0016989">
    <property type="term" value="F:sigma factor antagonist activity"/>
    <property type="evidence" value="ECO:0007669"/>
    <property type="project" value="TreeGrafter"/>
</dbReference>
<dbReference type="Gene3D" id="3.55.50.30">
    <property type="match status" value="1"/>
</dbReference>
<feature type="domain" description="FecR protein" evidence="2">
    <location>
        <begin position="179"/>
        <end position="273"/>
    </location>
</feature>
<name>U2HUU7_9SPHI</name>
<dbReference type="Pfam" id="PF04773">
    <property type="entry name" value="FecR"/>
    <property type="match status" value="1"/>
</dbReference>
<proteinExistence type="predicted"/>
<gene>
    <name evidence="4" type="ORF">M472_09630</name>
</gene>
<dbReference type="PANTHER" id="PTHR30273:SF2">
    <property type="entry name" value="PROTEIN FECR"/>
    <property type="match status" value="1"/>
</dbReference>
<evidence type="ECO:0000259" key="2">
    <source>
        <dbReference type="Pfam" id="PF04773"/>
    </source>
</evidence>
<dbReference type="RefSeq" id="WP_021070523.1">
    <property type="nucleotide sequence ID" value="NZ_ATDL01000015.1"/>
</dbReference>
<evidence type="ECO:0000313" key="4">
    <source>
        <dbReference type="EMBL" id="ERJ59030.1"/>
    </source>
</evidence>
<keyword evidence="1" id="KW-0812">Transmembrane</keyword>
<dbReference type="Pfam" id="PF16344">
    <property type="entry name" value="FecR_C"/>
    <property type="match status" value="1"/>
</dbReference>
<dbReference type="eggNOG" id="COG3712">
    <property type="taxonomic scope" value="Bacteria"/>
</dbReference>
<feature type="domain" description="Protein FecR C-terminal" evidence="3">
    <location>
        <begin position="315"/>
        <end position="380"/>
    </location>
</feature>
<organism evidence="4 5">
    <name type="scientific">Sphingobacterium paucimobilis HER1398</name>
    <dbReference type="NCBI Taxonomy" id="1346330"/>
    <lineage>
        <taxon>Bacteria</taxon>
        <taxon>Pseudomonadati</taxon>
        <taxon>Bacteroidota</taxon>
        <taxon>Sphingobacteriia</taxon>
        <taxon>Sphingobacteriales</taxon>
        <taxon>Sphingobacteriaceae</taxon>
        <taxon>Sphingobacterium</taxon>
    </lineage>
</organism>
<accession>U2HUU7</accession>
<dbReference type="STRING" id="1346330.M472_09630"/>
<keyword evidence="1" id="KW-0472">Membrane</keyword>
<feature type="transmembrane region" description="Helical" evidence="1">
    <location>
        <begin position="83"/>
        <end position="102"/>
    </location>
</feature>
<evidence type="ECO:0000256" key="1">
    <source>
        <dbReference type="SAM" id="Phobius"/>
    </source>
</evidence>
<comment type="caution">
    <text evidence="4">The sequence shown here is derived from an EMBL/GenBank/DDBJ whole genome shotgun (WGS) entry which is preliminary data.</text>
</comment>
<dbReference type="AlphaFoldDB" id="U2HUU7"/>
<dbReference type="InterPro" id="IPR006860">
    <property type="entry name" value="FecR"/>
</dbReference>
<dbReference type="Gene3D" id="2.60.120.1440">
    <property type="match status" value="1"/>
</dbReference>
<evidence type="ECO:0000313" key="5">
    <source>
        <dbReference type="Proteomes" id="UP000016584"/>
    </source>
</evidence>
<dbReference type="PIRSF" id="PIRSF018266">
    <property type="entry name" value="FecR"/>
    <property type="match status" value="1"/>
</dbReference>
<dbReference type="PATRIC" id="fig|1346330.5.peg.2361"/>
<sequence>MQDIIYDLILNERSGKLSDSEADRLRAWRDAAVENEENYEKINRSLDDYILVDRFESIDIDHAWANVERRLVVKPKIIAIRRYVVAAACAIFVGIFALLAVLRNLDHSSTNELTSVLERKMDQHTTAYIQLADGTKMDLNTEQGTLHLENGLTLGNNSEGVLHMDVDDRATDGTQWVDIIVPKGSSYQLVLNDGTKVFLNAESKLHYPLRFASTHRDVDLSGEALFEVAKNPNAPFSVNSNGMRTRVLGTTFNVSSYPEDRVQHITLVEGKVEVAKSDKAYILSPGEQFLTEGSKSRVQDVDTELYTSWTRGTVRFQGMKLEDMVLKIQRWYDVDFAFQDPSTKSLRFTGAFDRTARLGDLLTVIESMTNVRFTEQGGVIKVQKK</sequence>
<dbReference type="InterPro" id="IPR032508">
    <property type="entry name" value="FecR_C"/>
</dbReference>
<reference evidence="4 5" key="1">
    <citation type="journal article" date="2013" name="Genome Announc.">
        <title>The Draft Genome Sequence of Sphingomonas paucimobilis Strain HER1398 (Proteobacteria), Host to the Giant PAU Phage, Indicates That It Is a Member of the Genus Sphingobacterium (Bacteroidetes).</title>
        <authorList>
            <person name="White R.A.III."/>
            <person name="Suttle C.A."/>
        </authorList>
    </citation>
    <scope>NUCLEOTIDE SEQUENCE [LARGE SCALE GENOMIC DNA]</scope>
    <source>
        <strain evidence="4 5">HER1398</strain>
    </source>
</reference>
<evidence type="ECO:0008006" key="6">
    <source>
        <dbReference type="Google" id="ProtNLM"/>
    </source>
</evidence>
<dbReference type="Proteomes" id="UP000016584">
    <property type="component" value="Unassembled WGS sequence"/>
</dbReference>
<evidence type="ECO:0000259" key="3">
    <source>
        <dbReference type="Pfam" id="PF16344"/>
    </source>
</evidence>
<dbReference type="EMBL" id="ATDL01000015">
    <property type="protein sequence ID" value="ERJ59030.1"/>
    <property type="molecule type" value="Genomic_DNA"/>
</dbReference>
<keyword evidence="5" id="KW-1185">Reference proteome</keyword>
<protein>
    <recommendedName>
        <fullName evidence="6">FecR protein domain-containing protein</fullName>
    </recommendedName>
</protein>
<dbReference type="InterPro" id="IPR012373">
    <property type="entry name" value="Ferrdict_sens_TM"/>
</dbReference>
<keyword evidence="1" id="KW-1133">Transmembrane helix</keyword>
<dbReference type="OrthoDB" id="649666at2"/>